<dbReference type="GO" id="GO:1902369">
    <property type="term" value="P:negative regulation of RNA catabolic process"/>
    <property type="evidence" value="ECO:0007669"/>
    <property type="project" value="TreeGrafter"/>
</dbReference>
<dbReference type="OMA" id="MRDKELH"/>
<dbReference type="GO" id="GO:0031048">
    <property type="term" value="P:regulatory ncRNA-mediated heterochromatin formation"/>
    <property type="evidence" value="ECO:0007669"/>
    <property type="project" value="TreeGrafter"/>
</dbReference>
<evidence type="ECO:0000256" key="3">
    <source>
        <dbReference type="ARBA" id="ARBA00023242"/>
    </source>
</evidence>
<dbReference type="STRING" id="4829.A0A163JB40"/>
<keyword evidence="3" id="KW-0539">Nucleus</keyword>
<organism evidence="5">
    <name type="scientific">Absidia glauca</name>
    <name type="common">Pin mould</name>
    <dbReference type="NCBI Taxonomy" id="4829"/>
    <lineage>
        <taxon>Eukaryota</taxon>
        <taxon>Fungi</taxon>
        <taxon>Fungi incertae sedis</taxon>
        <taxon>Mucoromycota</taxon>
        <taxon>Mucoromycotina</taxon>
        <taxon>Mucoromycetes</taxon>
        <taxon>Mucorales</taxon>
        <taxon>Cunninghamellaceae</taxon>
        <taxon>Absidia</taxon>
    </lineage>
</organism>
<dbReference type="InterPro" id="IPR013633">
    <property type="entry name" value="NRDE-2"/>
</dbReference>
<dbReference type="EMBL" id="LT552047">
    <property type="protein sequence ID" value="SAL98172.1"/>
    <property type="molecule type" value="Genomic_DNA"/>
</dbReference>
<dbReference type="FunCoup" id="A0A163JB40">
    <property type="interactions" value="341"/>
</dbReference>
<feature type="region of interest" description="Disordered" evidence="4">
    <location>
        <begin position="305"/>
        <end position="351"/>
    </location>
</feature>
<evidence type="ECO:0000256" key="1">
    <source>
        <dbReference type="ARBA" id="ARBA00004123"/>
    </source>
</evidence>
<name>A0A163JB40_ABSGL</name>
<reference evidence="5" key="1">
    <citation type="submission" date="2016-04" db="EMBL/GenBank/DDBJ databases">
        <authorList>
            <person name="Evans L.H."/>
            <person name="Alamgir A."/>
            <person name="Owens N."/>
            <person name="Weber N.D."/>
            <person name="Virtaneva K."/>
            <person name="Barbian K."/>
            <person name="Babar A."/>
            <person name="Rosenke K."/>
        </authorList>
    </citation>
    <scope>NUCLEOTIDE SEQUENCE [LARGE SCALE GENOMIC DNA]</scope>
    <source>
        <strain evidence="5">CBS 101.48</strain>
    </source>
</reference>
<keyword evidence="6" id="KW-1185">Reference proteome</keyword>
<dbReference type="GO" id="GO:0006396">
    <property type="term" value="P:RNA processing"/>
    <property type="evidence" value="ECO:0007669"/>
    <property type="project" value="InterPro"/>
</dbReference>
<gene>
    <name evidence="5" type="primary">ABSGL_03699.1 scaffold 4609</name>
</gene>
<evidence type="ECO:0000256" key="4">
    <source>
        <dbReference type="SAM" id="MobiDB-lite"/>
    </source>
</evidence>
<evidence type="ECO:0000256" key="2">
    <source>
        <dbReference type="ARBA" id="ARBA00009265"/>
    </source>
</evidence>
<evidence type="ECO:0000313" key="5">
    <source>
        <dbReference type="EMBL" id="SAL98172.1"/>
    </source>
</evidence>
<dbReference type="InParanoid" id="A0A163JB40"/>
<dbReference type="InterPro" id="IPR003107">
    <property type="entry name" value="HAT"/>
</dbReference>
<sequence>MYTNLLPIIHFLPQKPTILPPPPSFSTAPDFSQAIPPPPSFKTAPQLEGNIIGNHKNSNVKRTTLTTAATRNIQRLKRIPTEAKGAVIDQLHLSKVATVYPENVLALARLQLIIALVRLQLVTALARHQLVTALVRLATVDDPQDGPALPLTEKRDPGDTQGLLIDITGQGAPALQNDQKRQKSSRRSPTPPRSGKLDSGLSFFIDTIGDPKNLVYGPNTYAVPAYRRLGYGQVIGIMDNRKIDPASARGGKHLELVKSKRPTNSQRGRGFGLWNSTDENRTLIIPGNDDTFAFSSQAGFVDLGTTDKEASNPAEKTLISSGVDYRSIEGSTNDNKNHPDRQQQDQPAKDDFEEYVRDRTVRYNRELAEDPTNVQNWLDFIDFQDEISKGLDSGTDSKRKSRSAKATLGEVKISIFVKALESNPENEELWLAYLRCGDEVWDTLTLLENWDRALARIPNSIRLWSDYINLRQTNFTSFSFDDCVKVFEDCLGTLHQISRRLQTTMKHDDDHLDERENIESLMVYVVLRLCLFMKQAGYQERAYASIQALVEFCLFQPLVYQMNPAMTLSHQVSDFAKFWDSEVPRFGEANAQGWNSYHAKIQNDETVENMAGKQFENDEGLFEVDTILDWLDQEQRQQKMHILPRRTNDKEQISIDDDPFRVVLSEDVTAILFNITTTAARKSLIYSIFVFLGLPYSPPGVGTNTHFSTDTFTHNDLQLRGFWPAAEQQQHLIGYVDGVPMKEVQRNDQNPFDLPLSYPVDVEELFAKNDHWFSCFGKQYLTTDEEVAFARHVFDQLLTIEKKDDHLAVCYLSFEASYGHKGGRNLAKRLLNDQRTNIKLWNTYAQMEKVHNKPDEARKVYQLALAAAKEFTEEDRLLVPLLYRMYAQLELECGQRSEALAIIMAMATEDQKDTSGPPSQAHIDMAREYFVQQGMTTRHHFIQQDDDTRTTVAYESLQCHALFEYLVRGVDAAGQVYQQAFDYLAENQIDRSFISEKIWISHVELLYHHTIRNDSGFQPGKLRQATKQGLALFPNNTILLGLFIWNESKTWIYNRVQDFFATTLSSDPNVILWLVYIYVHLHRNQPYDVNLVRTLFEEAVGHSRTRSSILLWKLYIQHEVRLGNTEKAQDLLYRSVRECPWSKDLFLFGFQELGSTMTTKELLNLTSLMMEKDIRTRLIIDQEELFELD</sequence>
<comment type="similarity">
    <text evidence="2">Belongs to the NRDE2 family.</text>
</comment>
<dbReference type="PANTHER" id="PTHR13471:SF0">
    <property type="entry name" value="NUCLEAR EXOSOME REGULATOR NRDE2"/>
    <property type="match status" value="1"/>
</dbReference>
<feature type="region of interest" description="Disordered" evidence="4">
    <location>
        <begin position="174"/>
        <end position="199"/>
    </location>
</feature>
<evidence type="ECO:0008006" key="7">
    <source>
        <dbReference type="Google" id="ProtNLM"/>
    </source>
</evidence>
<dbReference type="GO" id="GO:0071013">
    <property type="term" value="C:catalytic step 2 spliceosome"/>
    <property type="evidence" value="ECO:0007669"/>
    <property type="project" value="TreeGrafter"/>
</dbReference>
<accession>A0A163JB40</accession>
<comment type="subcellular location">
    <subcellularLocation>
        <location evidence="1">Nucleus</location>
    </subcellularLocation>
</comment>
<dbReference type="SUPFAM" id="SSF48452">
    <property type="entry name" value="TPR-like"/>
    <property type="match status" value="2"/>
</dbReference>
<proteinExistence type="inferred from homology"/>
<dbReference type="SMART" id="SM00386">
    <property type="entry name" value="HAT"/>
    <property type="match status" value="5"/>
</dbReference>
<dbReference type="Proteomes" id="UP000078561">
    <property type="component" value="Unassembled WGS sequence"/>
</dbReference>
<dbReference type="PANTHER" id="PTHR13471">
    <property type="entry name" value="TETRATRICOPEPTIDE-LIKE HELICAL"/>
    <property type="match status" value="1"/>
</dbReference>
<feature type="region of interest" description="Disordered" evidence="4">
    <location>
        <begin position="144"/>
        <end position="163"/>
    </location>
</feature>
<evidence type="ECO:0000313" key="6">
    <source>
        <dbReference type="Proteomes" id="UP000078561"/>
    </source>
</evidence>
<dbReference type="OrthoDB" id="297219at2759"/>
<dbReference type="InterPro" id="IPR011990">
    <property type="entry name" value="TPR-like_helical_dom_sf"/>
</dbReference>
<dbReference type="Gene3D" id="1.25.40.10">
    <property type="entry name" value="Tetratricopeptide repeat domain"/>
    <property type="match status" value="3"/>
</dbReference>
<feature type="compositionally biased region" description="Basic and acidic residues" evidence="4">
    <location>
        <begin position="335"/>
        <end position="351"/>
    </location>
</feature>
<protein>
    <recommendedName>
        <fullName evidence="7">Suppressor of forked domain-containing protein</fullName>
    </recommendedName>
</protein>
<dbReference type="Pfam" id="PF08424">
    <property type="entry name" value="NRDE-2"/>
    <property type="match status" value="1"/>
</dbReference>
<dbReference type="AlphaFoldDB" id="A0A163JB40"/>